<evidence type="ECO:0000313" key="10">
    <source>
        <dbReference type="Proteomes" id="UP001600888"/>
    </source>
</evidence>
<feature type="transmembrane region" description="Helical" evidence="7">
    <location>
        <begin position="53"/>
        <end position="74"/>
    </location>
</feature>
<feature type="transmembrane region" description="Helical" evidence="7">
    <location>
        <begin position="173"/>
        <end position="201"/>
    </location>
</feature>
<keyword evidence="4 7" id="KW-0472">Membrane</keyword>
<evidence type="ECO:0000313" key="9">
    <source>
        <dbReference type="EMBL" id="KAL2286153.1"/>
    </source>
</evidence>
<feature type="compositionally biased region" description="Polar residues" evidence="6">
    <location>
        <begin position="366"/>
        <end position="376"/>
    </location>
</feature>
<dbReference type="Pfam" id="PF20684">
    <property type="entry name" value="Fung_rhodopsin"/>
    <property type="match status" value="1"/>
</dbReference>
<feature type="region of interest" description="Disordered" evidence="6">
    <location>
        <begin position="349"/>
        <end position="388"/>
    </location>
</feature>
<comment type="similarity">
    <text evidence="5">Belongs to the SAT4 family.</text>
</comment>
<sequence>MASSGQLSPEMAAENKGPAILAACYTVEAIASFFVAARLFVRGRMMGKWQLDDWLIIISMLFGWIAVAFTTAAVATGSGKHFEVLTGSQHSKAVFWTVMGFGPGVMSFGIPKLAVVAFLTHIMNPSRIHRIVLWGMASLCVFNLFLCVVFHFAQCTPAASQWDFSLERKCWSPWILIWWATWSGYFSAFLDLYLAVYPSIVLYKLQMNRKKKVALCGALGIGSISTIVAVYKTTRLPSLASGDFTYSTSDLVVFTIAEGGTIIIAACIPVLQPLLEMLTGKRGWLSSDRTSGGRPYHQQQYGGRGGQSYLAEKSVRSEFEPRRTQRRLDDDDDLLMTSMEIERAQGKDGFWTAGQPPVPRRAALPSTPSRASSMTSIRAHPKAASAARGIFSRPRKSEDTTAVPPVITKTHSIRVEYEPYTGKSGSWPLPQDSFPMGDDASRAGSNAGLVNQRSFSLSSVRSEGAWRGS</sequence>
<feature type="transmembrane region" description="Helical" evidence="7">
    <location>
        <begin position="131"/>
        <end position="153"/>
    </location>
</feature>
<evidence type="ECO:0000259" key="8">
    <source>
        <dbReference type="Pfam" id="PF20684"/>
    </source>
</evidence>
<dbReference type="PANTHER" id="PTHR33048:SF155">
    <property type="entry name" value="INTEGRAL MEMBRANE PROTEIN"/>
    <property type="match status" value="1"/>
</dbReference>
<comment type="caution">
    <text evidence="9">The sequence shown here is derived from an EMBL/GenBank/DDBJ whole genome shotgun (WGS) entry which is preliminary data.</text>
</comment>
<evidence type="ECO:0000256" key="3">
    <source>
        <dbReference type="ARBA" id="ARBA00022989"/>
    </source>
</evidence>
<feature type="transmembrane region" description="Helical" evidence="7">
    <location>
        <begin position="20"/>
        <end position="41"/>
    </location>
</feature>
<evidence type="ECO:0000256" key="7">
    <source>
        <dbReference type="SAM" id="Phobius"/>
    </source>
</evidence>
<dbReference type="InterPro" id="IPR052337">
    <property type="entry name" value="SAT4-like"/>
</dbReference>
<keyword evidence="10" id="KW-1185">Reference proteome</keyword>
<name>A0ABR4EUP5_9PEZI</name>
<protein>
    <recommendedName>
        <fullName evidence="8">Rhodopsin domain-containing protein</fullName>
    </recommendedName>
</protein>
<dbReference type="InterPro" id="IPR049326">
    <property type="entry name" value="Rhodopsin_dom_fungi"/>
</dbReference>
<proteinExistence type="inferred from homology"/>
<feature type="transmembrane region" description="Helical" evidence="7">
    <location>
        <begin position="251"/>
        <end position="271"/>
    </location>
</feature>
<feature type="transmembrane region" description="Helical" evidence="7">
    <location>
        <begin position="213"/>
        <end position="231"/>
    </location>
</feature>
<evidence type="ECO:0000256" key="1">
    <source>
        <dbReference type="ARBA" id="ARBA00004141"/>
    </source>
</evidence>
<feature type="transmembrane region" description="Helical" evidence="7">
    <location>
        <begin position="94"/>
        <end position="119"/>
    </location>
</feature>
<reference evidence="9 10" key="1">
    <citation type="submission" date="2024-03" db="EMBL/GenBank/DDBJ databases">
        <title>A high-quality draft genome sequence of Diaporthe vaccinii, a causative agent of upright dieback and viscid rot disease in cranberry plants.</title>
        <authorList>
            <person name="Sarrasin M."/>
            <person name="Lang B.F."/>
            <person name="Burger G."/>
        </authorList>
    </citation>
    <scope>NUCLEOTIDE SEQUENCE [LARGE SCALE GENOMIC DNA]</scope>
    <source>
        <strain evidence="9 10">IS7</strain>
    </source>
</reference>
<accession>A0ABR4EUP5</accession>
<feature type="region of interest" description="Disordered" evidence="6">
    <location>
        <begin position="419"/>
        <end position="454"/>
    </location>
</feature>
<evidence type="ECO:0000256" key="2">
    <source>
        <dbReference type="ARBA" id="ARBA00022692"/>
    </source>
</evidence>
<organism evidence="9 10">
    <name type="scientific">Diaporthe vaccinii</name>
    <dbReference type="NCBI Taxonomy" id="105482"/>
    <lineage>
        <taxon>Eukaryota</taxon>
        <taxon>Fungi</taxon>
        <taxon>Dikarya</taxon>
        <taxon>Ascomycota</taxon>
        <taxon>Pezizomycotina</taxon>
        <taxon>Sordariomycetes</taxon>
        <taxon>Sordariomycetidae</taxon>
        <taxon>Diaporthales</taxon>
        <taxon>Diaporthaceae</taxon>
        <taxon>Diaporthe</taxon>
        <taxon>Diaporthe eres species complex</taxon>
    </lineage>
</organism>
<feature type="compositionally biased region" description="Low complexity" evidence="6">
    <location>
        <begin position="292"/>
        <end position="301"/>
    </location>
</feature>
<evidence type="ECO:0000256" key="6">
    <source>
        <dbReference type="SAM" id="MobiDB-lite"/>
    </source>
</evidence>
<dbReference type="Proteomes" id="UP001600888">
    <property type="component" value="Unassembled WGS sequence"/>
</dbReference>
<dbReference type="PANTHER" id="PTHR33048">
    <property type="entry name" value="PTH11-LIKE INTEGRAL MEMBRANE PROTEIN (AFU_ORTHOLOGUE AFUA_5G11245)"/>
    <property type="match status" value="1"/>
</dbReference>
<evidence type="ECO:0000256" key="4">
    <source>
        <dbReference type="ARBA" id="ARBA00023136"/>
    </source>
</evidence>
<evidence type="ECO:0000256" key="5">
    <source>
        <dbReference type="ARBA" id="ARBA00038359"/>
    </source>
</evidence>
<comment type="subcellular location">
    <subcellularLocation>
        <location evidence="1">Membrane</location>
        <topology evidence="1">Multi-pass membrane protein</topology>
    </subcellularLocation>
</comment>
<feature type="domain" description="Rhodopsin" evidence="8">
    <location>
        <begin position="37"/>
        <end position="276"/>
    </location>
</feature>
<gene>
    <name evidence="9" type="ORF">FJTKL_07365</name>
</gene>
<dbReference type="EMBL" id="JBAWTH010000026">
    <property type="protein sequence ID" value="KAL2286153.1"/>
    <property type="molecule type" value="Genomic_DNA"/>
</dbReference>
<keyword evidence="2 7" id="KW-0812">Transmembrane</keyword>
<feature type="region of interest" description="Disordered" evidence="6">
    <location>
        <begin position="286"/>
        <end position="307"/>
    </location>
</feature>
<keyword evidence="3 7" id="KW-1133">Transmembrane helix</keyword>